<organism evidence="2 3">
    <name type="scientific">Metabacillus rhizolycopersici</name>
    <dbReference type="NCBI Taxonomy" id="2875709"/>
    <lineage>
        <taxon>Bacteria</taxon>
        <taxon>Bacillati</taxon>
        <taxon>Bacillota</taxon>
        <taxon>Bacilli</taxon>
        <taxon>Bacillales</taxon>
        <taxon>Bacillaceae</taxon>
        <taxon>Metabacillus</taxon>
    </lineage>
</organism>
<keyword evidence="1" id="KW-1133">Transmembrane helix</keyword>
<accession>A0ABS7UUV2</accession>
<keyword evidence="1" id="KW-0472">Membrane</keyword>
<keyword evidence="3" id="KW-1185">Reference proteome</keyword>
<sequence>MKVLGIFVFILILSSALSVLMDVLLGFSLSHSITHLFSPFWVIEAGEYVMIIFVFLLTIGQQIMIIKKNKAKKNGSS</sequence>
<feature type="transmembrane region" description="Helical" evidence="1">
    <location>
        <begin position="48"/>
        <end position="66"/>
    </location>
</feature>
<evidence type="ECO:0000313" key="3">
    <source>
        <dbReference type="Proteomes" id="UP001165287"/>
    </source>
</evidence>
<comment type="caution">
    <text evidence="2">The sequence shown here is derived from an EMBL/GenBank/DDBJ whole genome shotgun (WGS) entry which is preliminary data.</text>
</comment>
<gene>
    <name evidence="2" type="ORF">K9V48_16060</name>
</gene>
<reference evidence="2" key="1">
    <citation type="submission" date="2024-05" db="EMBL/GenBank/DDBJ databases">
        <title>Metabacillus sp. nov., isolated from the rhizosphere soil of tomato plants.</title>
        <authorList>
            <person name="Ma R."/>
        </authorList>
    </citation>
    <scope>NUCLEOTIDE SEQUENCE</scope>
    <source>
        <strain evidence="2">DBTR6</strain>
    </source>
</reference>
<protein>
    <submittedName>
        <fullName evidence="2">Uncharacterized protein</fullName>
    </submittedName>
</protein>
<dbReference type="EMBL" id="JAIQUM010000038">
    <property type="protein sequence ID" value="MBZ5751720.1"/>
    <property type="molecule type" value="Genomic_DNA"/>
</dbReference>
<evidence type="ECO:0000256" key="1">
    <source>
        <dbReference type="SAM" id="Phobius"/>
    </source>
</evidence>
<dbReference type="RefSeq" id="WP_224140044.1">
    <property type="nucleotide sequence ID" value="NZ_JAIQUM010000038.1"/>
</dbReference>
<evidence type="ECO:0000313" key="2">
    <source>
        <dbReference type="EMBL" id="MBZ5751720.1"/>
    </source>
</evidence>
<dbReference type="Proteomes" id="UP001165287">
    <property type="component" value="Unassembled WGS sequence"/>
</dbReference>
<dbReference type="InterPro" id="IPR058725">
    <property type="entry name" value="YczF"/>
</dbReference>
<name>A0ABS7UUV2_9BACI</name>
<dbReference type="Pfam" id="PF26310">
    <property type="entry name" value="YczF"/>
    <property type="match status" value="1"/>
</dbReference>
<proteinExistence type="predicted"/>
<keyword evidence="1" id="KW-0812">Transmembrane</keyword>